<dbReference type="InterPro" id="IPR029753">
    <property type="entry name" value="D-isomer_DH_CS"/>
</dbReference>
<evidence type="ECO:0000259" key="6">
    <source>
        <dbReference type="Pfam" id="PF02826"/>
    </source>
</evidence>
<evidence type="ECO:0000256" key="1">
    <source>
        <dbReference type="ARBA" id="ARBA00005854"/>
    </source>
</evidence>
<dbReference type="PANTHER" id="PTHR43761">
    <property type="entry name" value="D-ISOMER SPECIFIC 2-HYDROXYACID DEHYDROGENASE FAMILY PROTEIN (AFU_ORTHOLOGUE AFUA_1G13630)"/>
    <property type="match status" value="1"/>
</dbReference>
<dbReference type="SUPFAM" id="SSF51735">
    <property type="entry name" value="NAD(P)-binding Rossmann-fold domains"/>
    <property type="match status" value="1"/>
</dbReference>
<evidence type="ECO:0000256" key="2">
    <source>
        <dbReference type="ARBA" id="ARBA00023002"/>
    </source>
</evidence>
<reference evidence="7 8" key="1">
    <citation type="submission" date="2019-05" db="EMBL/GenBank/DDBJ databases">
        <title>Nakamurella sp. N5BH11, whole genome shotgun sequence.</title>
        <authorList>
            <person name="Tuo L."/>
        </authorList>
    </citation>
    <scope>NUCLEOTIDE SEQUENCE [LARGE SCALE GENOMIC DNA]</scope>
    <source>
        <strain evidence="7 8">N5BH11</strain>
    </source>
</reference>
<dbReference type="PROSITE" id="PS00671">
    <property type="entry name" value="D_2_HYDROXYACID_DH_3"/>
    <property type="match status" value="1"/>
</dbReference>
<dbReference type="Gene3D" id="3.40.50.720">
    <property type="entry name" value="NAD(P)-binding Rossmann-like Domain"/>
    <property type="match status" value="2"/>
</dbReference>
<dbReference type="RefSeq" id="WP_137450463.1">
    <property type="nucleotide sequence ID" value="NZ_SZZH01000003.1"/>
</dbReference>
<keyword evidence="8" id="KW-1185">Reference proteome</keyword>
<feature type="domain" description="D-isomer specific 2-hydroxyacid dehydrogenase NAD-binding" evidence="6">
    <location>
        <begin position="115"/>
        <end position="286"/>
    </location>
</feature>
<evidence type="ECO:0000259" key="5">
    <source>
        <dbReference type="Pfam" id="PF00389"/>
    </source>
</evidence>
<comment type="caution">
    <text evidence="7">The sequence shown here is derived from an EMBL/GenBank/DDBJ whole genome shotgun (WGS) entry which is preliminary data.</text>
</comment>
<dbReference type="Pfam" id="PF00389">
    <property type="entry name" value="2-Hacid_dh"/>
    <property type="match status" value="1"/>
</dbReference>
<evidence type="ECO:0000313" key="7">
    <source>
        <dbReference type="EMBL" id="TKV58804.1"/>
    </source>
</evidence>
<organism evidence="7 8">
    <name type="scientific">Nakamurella flava</name>
    <dbReference type="NCBI Taxonomy" id="2576308"/>
    <lineage>
        <taxon>Bacteria</taxon>
        <taxon>Bacillati</taxon>
        <taxon>Actinomycetota</taxon>
        <taxon>Actinomycetes</taxon>
        <taxon>Nakamurellales</taxon>
        <taxon>Nakamurellaceae</taxon>
        <taxon>Nakamurella</taxon>
    </lineage>
</organism>
<dbReference type="Proteomes" id="UP000306985">
    <property type="component" value="Unassembled WGS sequence"/>
</dbReference>
<accession>A0A4U6QEY2</accession>
<dbReference type="Pfam" id="PF02826">
    <property type="entry name" value="2-Hacid_dh_C"/>
    <property type="match status" value="1"/>
</dbReference>
<evidence type="ECO:0000256" key="3">
    <source>
        <dbReference type="ARBA" id="ARBA00023027"/>
    </source>
</evidence>
<dbReference type="CDD" id="cd05299">
    <property type="entry name" value="CtBP_dh"/>
    <property type="match status" value="1"/>
</dbReference>
<dbReference type="SUPFAM" id="SSF52283">
    <property type="entry name" value="Formate/glycerate dehydrogenase catalytic domain-like"/>
    <property type="match status" value="1"/>
</dbReference>
<dbReference type="PROSITE" id="PS00670">
    <property type="entry name" value="D_2_HYDROXYACID_DH_2"/>
    <property type="match status" value="1"/>
</dbReference>
<dbReference type="GO" id="GO:0051287">
    <property type="term" value="F:NAD binding"/>
    <property type="evidence" value="ECO:0007669"/>
    <property type="project" value="InterPro"/>
</dbReference>
<dbReference type="GO" id="GO:0016616">
    <property type="term" value="F:oxidoreductase activity, acting on the CH-OH group of donors, NAD or NADP as acceptor"/>
    <property type="evidence" value="ECO:0007669"/>
    <property type="project" value="InterPro"/>
</dbReference>
<dbReference type="InterPro" id="IPR006140">
    <property type="entry name" value="D-isomer_DH_NAD-bd"/>
</dbReference>
<sequence length="329" mass="35095">MPSAPLAVYTDVDDLDPTPGVHLLRAAGFRVEVLETRDEEEILAAAQDAQALLVGYAPIPASLIERLPRLRVIALLSRGWDTVDVEAATQRGVWVANLDDLSSDEVADHTWVLAGALLRDLPFHQAAVRRGDWLARRMPPPRRLSTVTVGLLGLGRIGAKVAARAAGQVAEVIGHDPWLPDGVAVPHVRRAPLDEVLAAADVVSLHLPLTDDTHHLVDPGFLARMRPGSRLVNTARGGLVDVGALTAALDSGQLSGAALDVLDVEPPAAGHPLLQRDDVLVTPHVAYLSDVTRRTYVTEQATNVLEWARTGRPVSPVNDVTPATTGGTR</sequence>
<evidence type="ECO:0000313" key="8">
    <source>
        <dbReference type="Proteomes" id="UP000306985"/>
    </source>
</evidence>
<dbReference type="InterPro" id="IPR006139">
    <property type="entry name" value="D-isomer_2_OHA_DH_cat_dom"/>
</dbReference>
<name>A0A4U6QEY2_9ACTN</name>
<comment type="similarity">
    <text evidence="1 4">Belongs to the D-isomer specific 2-hydroxyacid dehydrogenase family.</text>
</comment>
<feature type="domain" description="D-isomer specific 2-hydroxyacid dehydrogenase catalytic" evidence="5">
    <location>
        <begin position="18"/>
        <end position="318"/>
    </location>
</feature>
<dbReference type="AlphaFoldDB" id="A0A4U6QEY2"/>
<dbReference type="InterPro" id="IPR043322">
    <property type="entry name" value="CtBP"/>
</dbReference>
<proteinExistence type="inferred from homology"/>
<dbReference type="PANTHER" id="PTHR43761:SF1">
    <property type="entry name" value="D-ISOMER SPECIFIC 2-HYDROXYACID DEHYDROGENASE CATALYTIC DOMAIN-CONTAINING PROTEIN-RELATED"/>
    <property type="match status" value="1"/>
</dbReference>
<gene>
    <name evidence="7" type="ORF">FDO65_14960</name>
</gene>
<dbReference type="InterPro" id="IPR050418">
    <property type="entry name" value="D-iso_2-hydroxyacid_DH_PdxB"/>
</dbReference>
<keyword evidence="2 4" id="KW-0560">Oxidoreductase</keyword>
<keyword evidence="3" id="KW-0520">NAD</keyword>
<protein>
    <submittedName>
        <fullName evidence="7">C-terminal binding protein</fullName>
    </submittedName>
</protein>
<evidence type="ECO:0000256" key="4">
    <source>
        <dbReference type="RuleBase" id="RU003719"/>
    </source>
</evidence>
<dbReference type="OrthoDB" id="117809at2"/>
<dbReference type="EMBL" id="SZZH01000003">
    <property type="protein sequence ID" value="TKV58804.1"/>
    <property type="molecule type" value="Genomic_DNA"/>
</dbReference>
<dbReference type="InterPro" id="IPR036291">
    <property type="entry name" value="NAD(P)-bd_dom_sf"/>
</dbReference>
<dbReference type="GO" id="GO:0003714">
    <property type="term" value="F:transcription corepressor activity"/>
    <property type="evidence" value="ECO:0007669"/>
    <property type="project" value="InterPro"/>
</dbReference>